<gene>
    <name evidence="4" type="ORF">ACFOSB_00605</name>
</gene>
<protein>
    <submittedName>
        <fullName evidence="4">TetR/AcrR family transcriptional regulator</fullName>
    </submittedName>
</protein>
<dbReference type="PANTHER" id="PTHR30055:SF222">
    <property type="entry name" value="REGULATORY PROTEIN"/>
    <property type="match status" value="1"/>
</dbReference>
<dbReference type="InterPro" id="IPR009057">
    <property type="entry name" value="Homeodomain-like_sf"/>
</dbReference>
<dbReference type="SUPFAM" id="SSF46689">
    <property type="entry name" value="Homeodomain-like"/>
    <property type="match status" value="1"/>
</dbReference>
<dbReference type="Pfam" id="PF00440">
    <property type="entry name" value="TetR_N"/>
    <property type="match status" value="1"/>
</dbReference>
<comment type="caution">
    <text evidence="4">The sequence shown here is derived from an EMBL/GenBank/DDBJ whole genome shotgun (WGS) entry which is preliminary data.</text>
</comment>
<dbReference type="EMBL" id="JBHRZG010000001">
    <property type="protein sequence ID" value="MFC3831359.1"/>
    <property type="molecule type" value="Genomic_DNA"/>
</dbReference>
<dbReference type="PANTHER" id="PTHR30055">
    <property type="entry name" value="HTH-TYPE TRANSCRIPTIONAL REGULATOR RUTR"/>
    <property type="match status" value="1"/>
</dbReference>
<feature type="domain" description="HTH tetR-type" evidence="3">
    <location>
        <begin position="7"/>
        <end position="66"/>
    </location>
</feature>
<dbReference type="InterPro" id="IPR023772">
    <property type="entry name" value="DNA-bd_HTH_TetR-type_CS"/>
</dbReference>
<sequence length="188" mass="20572">MVRPKSSEKRRALLDAATAAIVAHGLGATTAGIAQGAGVATGSFFTYFSSKTDLLNQLYLELKAEVAASSMDGVPQGAPLREQAYHVWQNWMAFAVAFPEKRRALTHLVLSEEITPETRAAAQEMAHDMLHFMTRLRDHGSLRDAPPAFADSVINALTEVTMDAMIREPQHAAQLCELGFKAYWRAIS</sequence>
<evidence type="ECO:0000256" key="1">
    <source>
        <dbReference type="ARBA" id="ARBA00023125"/>
    </source>
</evidence>
<keyword evidence="1 2" id="KW-0238">DNA-binding</keyword>
<evidence type="ECO:0000256" key="2">
    <source>
        <dbReference type="PROSITE-ProRule" id="PRU00335"/>
    </source>
</evidence>
<dbReference type="InterPro" id="IPR001647">
    <property type="entry name" value="HTH_TetR"/>
</dbReference>
<evidence type="ECO:0000313" key="4">
    <source>
        <dbReference type="EMBL" id="MFC3831359.1"/>
    </source>
</evidence>
<keyword evidence="5" id="KW-1185">Reference proteome</keyword>
<accession>A0ABV7Z2R2</accession>
<dbReference type="PRINTS" id="PR00455">
    <property type="entry name" value="HTHTETR"/>
</dbReference>
<reference evidence="5" key="1">
    <citation type="journal article" date="2019" name="Int. J. Syst. Evol. Microbiol.">
        <title>The Global Catalogue of Microorganisms (GCM) 10K type strain sequencing project: providing services to taxonomists for standard genome sequencing and annotation.</title>
        <authorList>
            <consortium name="The Broad Institute Genomics Platform"/>
            <consortium name="The Broad Institute Genome Sequencing Center for Infectious Disease"/>
            <person name="Wu L."/>
            <person name="Ma J."/>
        </authorList>
    </citation>
    <scope>NUCLEOTIDE SEQUENCE [LARGE SCALE GENOMIC DNA]</scope>
    <source>
        <strain evidence="5">CCTCC AB 2017081</strain>
    </source>
</reference>
<dbReference type="PROSITE" id="PS50977">
    <property type="entry name" value="HTH_TETR_2"/>
    <property type="match status" value="1"/>
</dbReference>
<proteinExistence type="predicted"/>
<dbReference type="InterPro" id="IPR050109">
    <property type="entry name" value="HTH-type_TetR-like_transc_reg"/>
</dbReference>
<feature type="DNA-binding region" description="H-T-H motif" evidence="2">
    <location>
        <begin position="29"/>
        <end position="48"/>
    </location>
</feature>
<name>A0ABV7Z2R2_9DEIO</name>
<dbReference type="PROSITE" id="PS01081">
    <property type="entry name" value="HTH_TETR_1"/>
    <property type="match status" value="1"/>
</dbReference>
<organism evidence="4 5">
    <name type="scientific">Deinococcus rufus</name>
    <dbReference type="NCBI Taxonomy" id="2136097"/>
    <lineage>
        <taxon>Bacteria</taxon>
        <taxon>Thermotogati</taxon>
        <taxon>Deinococcota</taxon>
        <taxon>Deinococci</taxon>
        <taxon>Deinococcales</taxon>
        <taxon>Deinococcaceae</taxon>
        <taxon>Deinococcus</taxon>
    </lineage>
</organism>
<dbReference type="RefSeq" id="WP_322473165.1">
    <property type="nucleotide sequence ID" value="NZ_JBHRZG010000001.1"/>
</dbReference>
<evidence type="ECO:0000259" key="3">
    <source>
        <dbReference type="PROSITE" id="PS50977"/>
    </source>
</evidence>
<dbReference type="Proteomes" id="UP001595803">
    <property type="component" value="Unassembled WGS sequence"/>
</dbReference>
<evidence type="ECO:0000313" key="5">
    <source>
        <dbReference type="Proteomes" id="UP001595803"/>
    </source>
</evidence>
<dbReference type="Gene3D" id="1.10.357.10">
    <property type="entry name" value="Tetracycline Repressor, domain 2"/>
    <property type="match status" value="1"/>
</dbReference>